<dbReference type="FunFam" id="1.20.1250.20:FF:000286">
    <property type="entry name" value="MFS efflux transporter"/>
    <property type="match status" value="1"/>
</dbReference>
<dbReference type="GO" id="GO:0016020">
    <property type="term" value="C:membrane"/>
    <property type="evidence" value="ECO:0007669"/>
    <property type="project" value="TreeGrafter"/>
</dbReference>
<dbReference type="InterPro" id="IPR011701">
    <property type="entry name" value="MFS"/>
</dbReference>
<feature type="transmembrane region" description="Helical" evidence="8">
    <location>
        <begin position="430"/>
        <end position="451"/>
    </location>
</feature>
<feature type="region of interest" description="Disordered" evidence="7">
    <location>
        <begin position="76"/>
        <end position="125"/>
    </location>
</feature>
<dbReference type="GO" id="GO:0012505">
    <property type="term" value="C:endomembrane system"/>
    <property type="evidence" value="ECO:0007669"/>
    <property type="project" value="UniProtKB-SubCell"/>
</dbReference>
<sequence length="541" mass="59293">MAPMFFIRGGWLQALHAHGHNYRRRCCVRYQKSCRPRIFHSHAHALYTDPSSVVSVHDILIQEVVMSGSQSTAWWQKPEDQRVADGNKTSSDLGPEVNEETALLPGTLPSEDEPASGNDHDDQESWNEPRINAYRFASVIFTLFNLGLNDACIGALIPYIQPYYGINYTVVSTLFVVPFVGYLIAALANSWIHLNIGQRGIAFCGPVCRLISFIAMASHPKQFAYLPIAMALTGLGNGFNDSAWNAWVGNLRNQNELLGLIHGAYGLGGIVGPLIASAMVTKLGYQWYEYFYVMIGVSVLEIVWNTASFWTATAAEYRRRHKFGEGKEPTSTREILSSPVPWIVSAFLFGYVGIEVCLGGWIPSFMIEVRHSDKFLAGVVVTLFWAGLTLGRVVLGFVTGRIGEKLAIVIYLTICVVLEILYWAIPSLEVAIVCVIFMGFFLGPLFPAAIVTMTKLLPADQHVATIGLSAAIGGGGAAVFPFLVGLIAEDVGVQVLQPFVLVLMGVIMVLWVVLPGGFRKGGLEQARREGLRIGDVFRGST</sequence>
<feature type="transmembrane region" description="Helical" evidence="8">
    <location>
        <begin position="463"/>
        <end position="487"/>
    </location>
</feature>
<feature type="transmembrane region" description="Helical" evidence="8">
    <location>
        <begin position="375"/>
        <end position="394"/>
    </location>
</feature>
<evidence type="ECO:0000313" key="11">
    <source>
        <dbReference type="Proteomes" id="UP000887229"/>
    </source>
</evidence>
<keyword evidence="3" id="KW-0813">Transport</keyword>
<keyword evidence="6 8" id="KW-0472">Membrane</keyword>
<feature type="transmembrane region" description="Helical" evidence="8">
    <location>
        <begin position="406"/>
        <end position="424"/>
    </location>
</feature>
<proteinExistence type="inferred from homology"/>
<comment type="subcellular location">
    <subcellularLocation>
        <location evidence="1">Endomembrane system</location>
        <topology evidence="1">Multi-pass membrane protein</topology>
    </subcellularLocation>
</comment>
<feature type="transmembrane region" description="Helical" evidence="8">
    <location>
        <begin position="499"/>
        <end position="518"/>
    </location>
</feature>
<dbReference type="Gene3D" id="1.20.1250.20">
    <property type="entry name" value="MFS general substrate transporter like domains"/>
    <property type="match status" value="2"/>
</dbReference>
<comment type="caution">
    <text evidence="10">The sequence shown here is derived from an EMBL/GenBank/DDBJ whole genome shotgun (WGS) entry which is preliminary data.</text>
</comment>
<accession>A0A9P7ZEG3</accession>
<organism evidence="10 11">
    <name type="scientific">Emericellopsis atlantica</name>
    <dbReference type="NCBI Taxonomy" id="2614577"/>
    <lineage>
        <taxon>Eukaryota</taxon>
        <taxon>Fungi</taxon>
        <taxon>Dikarya</taxon>
        <taxon>Ascomycota</taxon>
        <taxon>Pezizomycotina</taxon>
        <taxon>Sordariomycetes</taxon>
        <taxon>Hypocreomycetidae</taxon>
        <taxon>Hypocreales</taxon>
        <taxon>Bionectriaceae</taxon>
        <taxon>Emericellopsis</taxon>
    </lineage>
</organism>
<feature type="transmembrane region" description="Helical" evidence="8">
    <location>
        <begin position="257"/>
        <end position="278"/>
    </location>
</feature>
<feature type="domain" description="Major facilitator superfamily (MFS) profile" evidence="9">
    <location>
        <begin position="135"/>
        <end position="520"/>
    </location>
</feature>
<feature type="transmembrane region" description="Helical" evidence="8">
    <location>
        <begin position="136"/>
        <end position="160"/>
    </location>
</feature>
<keyword evidence="5 8" id="KW-1133">Transmembrane helix</keyword>
<dbReference type="GeneID" id="70290518"/>
<feature type="transmembrane region" description="Helical" evidence="8">
    <location>
        <begin position="166"/>
        <end position="188"/>
    </location>
</feature>
<feature type="transmembrane region" description="Helical" evidence="8">
    <location>
        <begin position="290"/>
        <end position="312"/>
    </location>
</feature>
<dbReference type="AlphaFoldDB" id="A0A9P7ZEG3"/>
<comment type="similarity">
    <text evidence="2">Belongs to the major facilitator superfamily.</text>
</comment>
<dbReference type="PANTHER" id="PTHR23514">
    <property type="entry name" value="BYPASS OF STOP CODON PROTEIN 6"/>
    <property type="match status" value="1"/>
</dbReference>
<evidence type="ECO:0000256" key="4">
    <source>
        <dbReference type="ARBA" id="ARBA00022692"/>
    </source>
</evidence>
<dbReference type="SUPFAM" id="SSF103473">
    <property type="entry name" value="MFS general substrate transporter"/>
    <property type="match status" value="1"/>
</dbReference>
<dbReference type="Pfam" id="PF07690">
    <property type="entry name" value="MFS_1"/>
    <property type="match status" value="1"/>
</dbReference>
<evidence type="ECO:0000256" key="8">
    <source>
        <dbReference type="SAM" id="Phobius"/>
    </source>
</evidence>
<dbReference type="RefSeq" id="XP_046114160.1">
    <property type="nucleotide sequence ID" value="XM_046259615.1"/>
</dbReference>
<evidence type="ECO:0000313" key="10">
    <source>
        <dbReference type="EMBL" id="KAG9250236.1"/>
    </source>
</evidence>
<dbReference type="InterPro" id="IPR051788">
    <property type="entry name" value="MFS_Transporter"/>
</dbReference>
<evidence type="ECO:0000256" key="7">
    <source>
        <dbReference type="SAM" id="MobiDB-lite"/>
    </source>
</evidence>
<dbReference type="PANTHER" id="PTHR23514:SF3">
    <property type="entry name" value="BYPASS OF STOP CODON PROTEIN 6"/>
    <property type="match status" value="1"/>
</dbReference>
<dbReference type="InterPro" id="IPR036259">
    <property type="entry name" value="MFS_trans_sf"/>
</dbReference>
<evidence type="ECO:0000256" key="3">
    <source>
        <dbReference type="ARBA" id="ARBA00022448"/>
    </source>
</evidence>
<protein>
    <submittedName>
        <fullName evidence="10">Major facilitator superfamily domain-containing protein</fullName>
    </submittedName>
</protein>
<keyword evidence="11" id="KW-1185">Reference proteome</keyword>
<evidence type="ECO:0000256" key="1">
    <source>
        <dbReference type="ARBA" id="ARBA00004127"/>
    </source>
</evidence>
<feature type="transmembrane region" description="Helical" evidence="8">
    <location>
        <begin position="342"/>
        <end position="363"/>
    </location>
</feature>
<name>A0A9P7ZEG3_9HYPO</name>
<evidence type="ECO:0000259" key="9">
    <source>
        <dbReference type="PROSITE" id="PS50850"/>
    </source>
</evidence>
<reference evidence="10" key="1">
    <citation type="journal article" date="2021" name="IMA Fungus">
        <title>Genomic characterization of three marine fungi, including Emericellopsis atlantica sp. nov. with signatures of a generalist lifestyle and marine biomass degradation.</title>
        <authorList>
            <person name="Hagestad O.C."/>
            <person name="Hou L."/>
            <person name="Andersen J.H."/>
            <person name="Hansen E.H."/>
            <person name="Altermark B."/>
            <person name="Li C."/>
            <person name="Kuhnert E."/>
            <person name="Cox R.J."/>
            <person name="Crous P.W."/>
            <person name="Spatafora J.W."/>
            <person name="Lail K."/>
            <person name="Amirebrahimi M."/>
            <person name="Lipzen A."/>
            <person name="Pangilinan J."/>
            <person name="Andreopoulos W."/>
            <person name="Hayes R.D."/>
            <person name="Ng V."/>
            <person name="Grigoriev I.V."/>
            <person name="Jackson S.A."/>
            <person name="Sutton T.D.S."/>
            <person name="Dobson A.D.W."/>
            <person name="Rama T."/>
        </authorList>
    </citation>
    <scope>NUCLEOTIDE SEQUENCE</scope>
    <source>
        <strain evidence="10">TS7</strain>
    </source>
</reference>
<evidence type="ECO:0000256" key="5">
    <source>
        <dbReference type="ARBA" id="ARBA00022989"/>
    </source>
</evidence>
<keyword evidence="4 8" id="KW-0812">Transmembrane</keyword>
<dbReference type="GO" id="GO:0022857">
    <property type="term" value="F:transmembrane transporter activity"/>
    <property type="evidence" value="ECO:0007669"/>
    <property type="project" value="InterPro"/>
</dbReference>
<gene>
    <name evidence="10" type="ORF">F5Z01DRAFT_420343</name>
</gene>
<dbReference type="OrthoDB" id="413079at2759"/>
<dbReference type="EMBL" id="MU251281">
    <property type="protein sequence ID" value="KAG9250236.1"/>
    <property type="molecule type" value="Genomic_DNA"/>
</dbReference>
<dbReference type="PROSITE" id="PS50850">
    <property type="entry name" value="MFS"/>
    <property type="match status" value="1"/>
</dbReference>
<evidence type="ECO:0000256" key="6">
    <source>
        <dbReference type="ARBA" id="ARBA00023136"/>
    </source>
</evidence>
<evidence type="ECO:0000256" key="2">
    <source>
        <dbReference type="ARBA" id="ARBA00008335"/>
    </source>
</evidence>
<dbReference type="FunFam" id="1.20.1250.20:FF:000308">
    <property type="entry name" value="MFS efflux transporter"/>
    <property type="match status" value="1"/>
</dbReference>
<dbReference type="InterPro" id="IPR020846">
    <property type="entry name" value="MFS_dom"/>
</dbReference>
<dbReference type="Proteomes" id="UP000887229">
    <property type="component" value="Unassembled WGS sequence"/>
</dbReference>